<dbReference type="InterPro" id="IPR007221">
    <property type="entry name" value="MreC"/>
</dbReference>
<feature type="transmembrane region" description="Helical" evidence="7">
    <location>
        <begin position="21"/>
        <end position="42"/>
    </location>
</feature>
<name>A0A2J6X3M3_9CHLR</name>
<dbReference type="Gene3D" id="2.40.10.350">
    <property type="entry name" value="Rod shape-determining protein MreC, domain 2"/>
    <property type="match status" value="1"/>
</dbReference>
<accession>A0A2J6X3M3</accession>
<evidence type="ECO:0000256" key="3">
    <source>
        <dbReference type="ARBA" id="ARBA00022960"/>
    </source>
</evidence>
<comment type="caution">
    <text evidence="9">The sequence shown here is derived from an EMBL/GenBank/DDBJ whole genome shotgun (WGS) entry which is preliminary data.</text>
</comment>
<reference evidence="9 10" key="1">
    <citation type="submission" date="2018-01" db="EMBL/GenBank/DDBJ databases">
        <title>Metagenomic assembled genomes from two thermal pools in the Uzon Caldera, Kamchatka, Russia.</title>
        <authorList>
            <person name="Wilkins L."/>
            <person name="Ettinger C."/>
        </authorList>
    </citation>
    <scope>NUCLEOTIDE SEQUENCE [LARGE SCALE GENOMIC DNA]</scope>
    <source>
        <strain evidence="9">ZAV-02</strain>
    </source>
</reference>
<evidence type="ECO:0000256" key="2">
    <source>
        <dbReference type="ARBA" id="ARBA00013855"/>
    </source>
</evidence>
<keyword evidence="7" id="KW-1133">Transmembrane helix</keyword>
<proteinExistence type="inferred from homology"/>
<dbReference type="Proteomes" id="UP000243376">
    <property type="component" value="Unassembled WGS sequence"/>
</dbReference>
<keyword evidence="7" id="KW-0472">Membrane</keyword>
<keyword evidence="3 5" id="KW-0133">Cell shape</keyword>
<dbReference type="Pfam" id="PF04085">
    <property type="entry name" value="MreC"/>
    <property type="match status" value="1"/>
</dbReference>
<organism evidence="9 10">
    <name type="scientific">Chloroflexus aggregans</name>
    <dbReference type="NCBI Taxonomy" id="152260"/>
    <lineage>
        <taxon>Bacteria</taxon>
        <taxon>Bacillati</taxon>
        <taxon>Chloroflexota</taxon>
        <taxon>Chloroflexia</taxon>
        <taxon>Chloroflexales</taxon>
        <taxon>Chloroflexineae</taxon>
        <taxon>Chloroflexaceae</taxon>
        <taxon>Chloroflexus</taxon>
    </lineage>
</organism>
<dbReference type="InterPro" id="IPR055342">
    <property type="entry name" value="MreC_beta-barrel_core"/>
</dbReference>
<keyword evidence="6" id="KW-0175">Coiled coil</keyword>
<keyword evidence="7" id="KW-0812">Transmembrane</keyword>
<dbReference type="PANTHER" id="PTHR34138">
    <property type="entry name" value="CELL SHAPE-DETERMINING PROTEIN MREC"/>
    <property type="match status" value="1"/>
</dbReference>
<feature type="domain" description="Rod shape-determining protein MreC beta-barrel core" evidence="8">
    <location>
        <begin position="136"/>
        <end position="297"/>
    </location>
</feature>
<evidence type="ECO:0000313" key="9">
    <source>
        <dbReference type="EMBL" id="PMP80110.1"/>
    </source>
</evidence>
<gene>
    <name evidence="9" type="ORF">C0184_09495</name>
</gene>
<dbReference type="AlphaFoldDB" id="A0A2J6X3M3"/>
<dbReference type="GO" id="GO:0005886">
    <property type="term" value="C:plasma membrane"/>
    <property type="evidence" value="ECO:0007669"/>
    <property type="project" value="TreeGrafter"/>
</dbReference>
<comment type="function">
    <text evidence="5">Involved in formation and maintenance of cell shape.</text>
</comment>
<evidence type="ECO:0000256" key="4">
    <source>
        <dbReference type="ARBA" id="ARBA00032089"/>
    </source>
</evidence>
<protein>
    <recommendedName>
        <fullName evidence="2 5">Cell shape-determining protein MreC</fullName>
    </recommendedName>
    <alternativeName>
        <fullName evidence="4 5">Cell shape protein MreC</fullName>
    </alternativeName>
</protein>
<dbReference type="InterPro" id="IPR042177">
    <property type="entry name" value="Cell/Rod_1"/>
</dbReference>
<evidence type="ECO:0000259" key="8">
    <source>
        <dbReference type="Pfam" id="PF04085"/>
    </source>
</evidence>
<evidence type="ECO:0000256" key="7">
    <source>
        <dbReference type="SAM" id="Phobius"/>
    </source>
</evidence>
<evidence type="ECO:0000313" key="10">
    <source>
        <dbReference type="Proteomes" id="UP000243376"/>
    </source>
</evidence>
<sequence length="302" mass="33466">MRDFLDERPLKLRRDRFGDTNYGRVVVTAIALLLLSVILIVFDRQGVVSPIRLSAREQLQPVISWLTDRRMALEAWWATPRDVVTLQTRVAELEAENAQLRNDVLRLEQARVENIFLRQQLAITQAHPWRVLGAEVMVRAPDAARRVMTIARGANDGVQTGMAVIGQQPGNPPALIGVVETVGPHTAEVLLITDISSQLSVRVLQPGGAPLGLMQGQWQRGSRLRVELIDRSATLRVGEHVITAGLSGALDLPLDLSAMPAAVPIGFIETVRQEGQRQIGDIRPFADPDQVRYVWVILSQDE</sequence>
<dbReference type="InterPro" id="IPR042175">
    <property type="entry name" value="Cell/Rod_MreC_2"/>
</dbReference>
<comment type="similarity">
    <text evidence="1 5">Belongs to the MreC family.</text>
</comment>
<dbReference type="GO" id="GO:0008360">
    <property type="term" value="P:regulation of cell shape"/>
    <property type="evidence" value="ECO:0007669"/>
    <property type="project" value="UniProtKB-KW"/>
</dbReference>
<evidence type="ECO:0000256" key="6">
    <source>
        <dbReference type="SAM" id="Coils"/>
    </source>
</evidence>
<evidence type="ECO:0000256" key="1">
    <source>
        <dbReference type="ARBA" id="ARBA00009369"/>
    </source>
</evidence>
<dbReference type="NCBIfam" id="NF010518">
    <property type="entry name" value="PRK13922.13-3"/>
    <property type="match status" value="1"/>
</dbReference>
<dbReference type="EMBL" id="PNIQ01000630">
    <property type="protein sequence ID" value="PMP80110.1"/>
    <property type="molecule type" value="Genomic_DNA"/>
</dbReference>
<feature type="coiled-coil region" evidence="6">
    <location>
        <begin position="83"/>
        <end position="110"/>
    </location>
</feature>
<dbReference type="PIRSF" id="PIRSF038471">
    <property type="entry name" value="MreC"/>
    <property type="match status" value="1"/>
</dbReference>
<dbReference type="PANTHER" id="PTHR34138:SF1">
    <property type="entry name" value="CELL SHAPE-DETERMINING PROTEIN MREC"/>
    <property type="match status" value="1"/>
</dbReference>
<dbReference type="Gene3D" id="2.40.10.340">
    <property type="entry name" value="Rod shape-determining protein MreC, domain 1"/>
    <property type="match status" value="1"/>
</dbReference>
<evidence type="ECO:0000256" key="5">
    <source>
        <dbReference type="PIRNR" id="PIRNR038471"/>
    </source>
</evidence>